<feature type="binding site" evidence="10">
    <location>
        <position position="131"/>
    </location>
    <ligand>
        <name>substrate</name>
    </ligand>
</feature>
<dbReference type="CDD" id="cd05006">
    <property type="entry name" value="SIS_GmhA"/>
    <property type="match status" value="1"/>
</dbReference>
<evidence type="ECO:0000256" key="3">
    <source>
        <dbReference type="ARBA" id="ARBA00004496"/>
    </source>
</evidence>
<evidence type="ECO:0000256" key="2">
    <source>
        <dbReference type="ARBA" id="ARBA00003172"/>
    </source>
</evidence>
<accession>A0ABV2AXD0</accession>
<organism evidence="12 13">
    <name type="scientific">Salinisphaera dokdonensis CL-ES53</name>
    <dbReference type="NCBI Taxonomy" id="1304272"/>
    <lineage>
        <taxon>Bacteria</taxon>
        <taxon>Pseudomonadati</taxon>
        <taxon>Pseudomonadota</taxon>
        <taxon>Gammaproteobacteria</taxon>
        <taxon>Salinisphaerales</taxon>
        <taxon>Salinisphaeraceae</taxon>
        <taxon>Salinisphaera</taxon>
    </lineage>
</organism>
<keyword evidence="6 10" id="KW-0479">Metal-binding</keyword>
<dbReference type="InterPro" id="IPR001347">
    <property type="entry name" value="SIS_dom"/>
</dbReference>
<dbReference type="PROSITE" id="PS51464">
    <property type="entry name" value="SIS"/>
    <property type="match status" value="1"/>
</dbReference>
<feature type="binding site" evidence="10">
    <location>
        <position position="71"/>
    </location>
    <ligand>
        <name>Zn(2+)</name>
        <dbReference type="ChEBI" id="CHEBI:29105"/>
    </ligand>
</feature>
<dbReference type="RefSeq" id="WP_353109292.1">
    <property type="nucleotide sequence ID" value="NZ_APND01000001.1"/>
</dbReference>
<feature type="binding site" evidence="10">
    <location>
        <position position="71"/>
    </location>
    <ligand>
        <name>substrate</name>
    </ligand>
</feature>
<evidence type="ECO:0000256" key="6">
    <source>
        <dbReference type="ARBA" id="ARBA00022723"/>
    </source>
</evidence>
<comment type="catalytic activity">
    <reaction evidence="1 10">
        <text>2 D-sedoheptulose 7-phosphate = D-glycero-alpha-D-manno-heptose 7-phosphate + D-glycero-beta-D-manno-heptose 7-phosphate</text>
        <dbReference type="Rhea" id="RHEA:27489"/>
        <dbReference type="ChEBI" id="CHEBI:57483"/>
        <dbReference type="ChEBI" id="CHEBI:60203"/>
        <dbReference type="ChEBI" id="CHEBI:60204"/>
        <dbReference type="EC" id="5.3.1.28"/>
    </reaction>
</comment>
<dbReference type="InterPro" id="IPR050099">
    <property type="entry name" value="SIS_GmhA/DiaA_subfam"/>
</dbReference>
<feature type="binding site" evidence="10">
    <location>
        <begin position="58"/>
        <end position="60"/>
    </location>
    <ligand>
        <name>substrate</name>
    </ligand>
</feature>
<dbReference type="Proteomes" id="UP001460888">
    <property type="component" value="Unassembled WGS sequence"/>
</dbReference>
<protein>
    <recommendedName>
        <fullName evidence="10">Phosphoheptose isomerase</fullName>
        <ecNumber evidence="10">5.3.1.28</ecNumber>
    </recommendedName>
    <alternativeName>
        <fullName evidence="10">Sedoheptulose 7-phosphate isomerase</fullName>
    </alternativeName>
</protein>
<feature type="binding site" evidence="10">
    <location>
        <begin position="126"/>
        <end position="128"/>
    </location>
    <ligand>
        <name>substrate</name>
    </ligand>
</feature>
<keyword evidence="8 10" id="KW-0413">Isomerase</keyword>
<proteinExistence type="inferred from homology"/>
<evidence type="ECO:0000259" key="11">
    <source>
        <dbReference type="PROSITE" id="PS51464"/>
    </source>
</evidence>
<evidence type="ECO:0000256" key="5">
    <source>
        <dbReference type="ARBA" id="ARBA00022490"/>
    </source>
</evidence>
<evidence type="ECO:0000256" key="9">
    <source>
        <dbReference type="ARBA" id="ARBA00023277"/>
    </source>
</evidence>
<gene>
    <name evidence="10" type="primary">gmhA</name>
    <name evidence="12" type="ORF">SADO_03585</name>
</gene>
<feature type="binding site" evidence="10">
    <location>
        <position position="181"/>
    </location>
    <ligand>
        <name>substrate</name>
    </ligand>
</feature>
<feature type="binding site" evidence="10">
    <location>
        <position position="189"/>
    </location>
    <ligand>
        <name>Zn(2+)</name>
        <dbReference type="ChEBI" id="CHEBI:29105"/>
    </ligand>
</feature>
<dbReference type="InterPro" id="IPR046348">
    <property type="entry name" value="SIS_dom_sf"/>
</dbReference>
<evidence type="ECO:0000256" key="10">
    <source>
        <dbReference type="HAMAP-Rule" id="MF_00067"/>
    </source>
</evidence>
<keyword evidence="7 10" id="KW-0862">Zinc</keyword>
<comment type="caution">
    <text evidence="12">The sequence shown here is derived from an EMBL/GenBank/DDBJ whole genome shotgun (WGS) entry which is preliminary data.</text>
</comment>
<evidence type="ECO:0000256" key="8">
    <source>
        <dbReference type="ARBA" id="ARBA00023235"/>
    </source>
</evidence>
<keyword evidence="5 10" id="KW-0963">Cytoplasm</keyword>
<comment type="subcellular location">
    <subcellularLocation>
        <location evidence="3 10">Cytoplasm</location>
    </subcellularLocation>
</comment>
<comment type="subunit">
    <text evidence="10">Homotetramer.</text>
</comment>
<feature type="binding site" evidence="10">
    <location>
        <begin position="100"/>
        <end position="101"/>
    </location>
    <ligand>
        <name>substrate</name>
    </ligand>
</feature>
<reference evidence="12 13" key="1">
    <citation type="submission" date="2013-03" db="EMBL/GenBank/DDBJ databases">
        <title>Salinisphaera dokdonensis CL-ES53 Genome Sequencing.</title>
        <authorList>
            <person name="Li C."/>
            <person name="Lai Q."/>
            <person name="Shao Z."/>
        </authorList>
    </citation>
    <scope>NUCLEOTIDE SEQUENCE [LARGE SCALE GENOMIC DNA]</scope>
    <source>
        <strain evidence="12 13">CL-ES53</strain>
    </source>
</reference>
<dbReference type="GO" id="GO:0016853">
    <property type="term" value="F:isomerase activity"/>
    <property type="evidence" value="ECO:0007669"/>
    <property type="project" value="UniProtKB-KW"/>
</dbReference>
<dbReference type="NCBIfam" id="NF010546">
    <property type="entry name" value="PRK13936.1"/>
    <property type="match status" value="1"/>
</dbReference>
<feature type="binding site" evidence="10">
    <location>
        <position position="67"/>
    </location>
    <ligand>
        <name>Zn(2+)</name>
        <dbReference type="ChEBI" id="CHEBI:29105"/>
    </ligand>
</feature>
<comment type="function">
    <text evidence="2 10">Catalyzes the isomerization of sedoheptulose 7-phosphate in D-glycero-D-manno-heptose 7-phosphate.</text>
</comment>
<dbReference type="PANTHER" id="PTHR30390:SF6">
    <property type="entry name" value="DNAA INITIATOR-ASSOCIATING PROTEIN DIAA"/>
    <property type="match status" value="1"/>
</dbReference>
<dbReference type="InterPro" id="IPR004515">
    <property type="entry name" value="Phosphoheptose_Isoase"/>
</dbReference>
<comment type="pathway">
    <text evidence="10">Carbohydrate biosynthesis; D-glycero-D-manno-heptose 7-phosphate biosynthesis; D-glycero-alpha-D-manno-heptose 7-phosphate and D-glycero-beta-D-manno-heptose 7-phosphate from sedoheptulose 7-phosphate: step 1/1.</text>
</comment>
<feature type="binding site" evidence="10">
    <location>
        <position position="181"/>
    </location>
    <ligand>
        <name>Zn(2+)</name>
        <dbReference type="ChEBI" id="CHEBI:29105"/>
    </ligand>
</feature>
<dbReference type="PANTHER" id="PTHR30390">
    <property type="entry name" value="SEDOHEPTULOSE 7-PHOSPHATE ISOMERASE / DNAA INITIATOR-ASSOCIATING FACTOR FOR REPLICATION INITIATION"/>
    <property type="match status" value="1"/>
</dbReference>
<dbReference type="EC" id="5.3.1.28" evidence="10"/>
<evidence type="ECO:0000256" key="7">
    <source>
        <dbReference type="ARBA" id="ARBA00022833"/>
    </source>
</evidence>
<keyword evidence="9 10" id="KW-0119">Carbohydrate metabolism</keyword>
<dbReference type="Pfam" id="PF13580">
    <property type="entry name" value="SIS_2"/>
    <property type="match status" value="1"/>
</dbReference>
<evidence type="ECO:0000313" key="12">
    <source>
        <dbReference type="EMBL" id="MES1928306.1"/>
    </source>
</evidence>
<dbReference type="HAMAP" id="MF_00067">
    <property type="entry name" value="GmhA"/>
    <property type="match status" value="1"/>
</dbReference>
<comment type="miscellaneous">
    <text evidence="10">The reaction produces a racemic mixture of D-glycero-alpha-D-manno-heptose 7-phosphate and D-glycero-beta-D-manno-heptose 7-phosphate.</text>
</comment>
<evidence type="ECO:0000256" key="1">
    <source>
        <dbReference type="ARBA" id="ARBA00000348"/>
    </source>
</evidence>
<dbReference type="InterPro" id="IPR035461">
    <property type="entry name" value="GmhA/DiaA"/>
</dbReference>
<evidence type="ECO:0000256" key="4">
    <source>
        <dbReference type="ARBA" id="ARBA00009894"/>
    </source>
</evidence>
<feature type="domain" description="SIS" evidence="11">
    <location>
        <begin position="43"/>
        <end position="204"/>
    </location>
</feature>
<dbReference type="EMBL" id="APND01000001">
    <property type="protein sequence ID" value="MES1928306.1"/>
    <property type="molecule type" value="Genomic_DNA"/>
</dbReference>
<name>A0ABV2AXD0_9GAMM</name>
<sequence>MPNDAPNNDRARLIATLFEDSARANAATLETMQDRLVAAADQLIACLEDGHKILSCGNGGSAGDAQHFSSELINRFERERRALPAIALTTESSTLTAIANDYDYDRLFSRQIEALGQRGDILLAISTSGNSANVCEAVTAAHARGMGVIALTGKEGGRIAALLKDGDCELRAASSSTARIQEMHLLFIHCLCRLIEDHLLGAAD</sequence>
<comment type="cofactor">
    <cofactor evidence="10">
        <name>Zn(2+)</name>
        <dbReference type="ChEBI" id="CHEBI:29105"/>
    </cofactor>
    <text evidence="10">Binds 1 zinc ion per subunit.</text>
</comment>
<dbReference type="Gene3D" id="3.40.50.10490">
    <property type="entry name" value="Glucose-6-phosphate isomerase like protein, domain 1"/>
    <property type="match status" value="1"/>
</dbReference>
<comment type="similarity">
    <text evidence="4 10">Belongs to the SIS family. GmhA subfamily.</text>
</comment>
<dbReference type="SUPFAM" id="SSF53697">
    <property type="entry name" value="SIS domain"/>
    <property type="match status" value="1"/>
</dbReference>
<evidence type="ECO:0000313" key="13">
    <source>
        <dbReference type="Proteomes" id="UP001460888"/>
    </source>
</evidence>
<keyword evidence="13" id="KW-1185">Reference proteome</keyword>